<protein>
    <submittedName>
        <fullName evidence="1">Prefoldin subunit 2</fullName>
    </submittedName>
</protein>
<name>A0ACA9Y9Z5_9ASCO</name>
<reference evidence="1" key="1">
    <citation type="submission" date="2022-06" db="EMBL/GenBank/DDBJ databases">
        <authorList>
            <person name="Legras J.-L."/>
            <person name="Devillers H."/>
            <person name="Grondin C."/>
        </authorList>
    </citation>
    <scope>NUCLEOTIDE SEQUENCE</scope>
    <source>
        <strain evidence="1">CLIB 1444</strain>
    </source>
</reference>
<proteinExistence type="predicted"/>
<dbReference type="EMBL" id="CALSDN010000007">
    <property type="protein sequence ID" value="CAH6721797.1"/>
    <property type="molecule type" value="Genomic_DNA"/>
</dbReference>
<evidence type="ECO:0000313" key="2">
    <source>
        <dbReference type="Proteomes" id="UP001152531"/>
    </source>
</evidence>
<gene>
    <name evidence="1" type="ORF">CLIB1444_07S02652</name>
</gene>
<keyword evidence="2" id="KW-1185">Reference proteome</keyword>
<dbReference type="Proteomes" id="UP001152531">
    <property type="component" value="Unassembled WGS sequence"/>
</dbReference>
<accession>A0ACA9Y9Z5</accession>
<comment type="caution">
    <text evidence="1">The sequence shown here is derived from an EMBL/GenBank/DDBJ whole genome shotgun (WGS) entry which is preliminary data.</text>
</comment>
<sequence>MSTDEAKSAALQQKYNSFQSDITELTEQVGTISSQLQEHFIVDQTLSKIDPSQRSDRKCFKMIGGVLVEKTVDDVIKLLDEDIKLLKDQREKTEKVLNTTRKGLEDFIKTNNIKIVRQ</sequence>
<organism evidence="1 2">
    <name type="scientific">[Candida] jaroonii</name>
    <dbReference type="NCBI Taxonomy" id="467808"/>
    <lineage>
        <taxon>Eukaryota</taxon>
        <taxon>Fungi</taxon>
        <taxon>Dikarya</taxon>
        <taxon>Ascomycota</taxon>
        <taxon>Saccharomycotina</taxon>
        <taxon>Pichiomycetes</taxon>
        <taxon>Debaryomycetaceae</taxon>
        <taxon>Yamadazyma</taxon>
    </lineage>
</organism>
<evidence type="ECO:0000313" key="1">
    <source>
        <dbReference type="EMBL" id="CAH6721797.1"/>
    </source>
</evidence>